<organism evidence="10 11">
    <name type="scientific">Candidatus Acidianus copahuensis</name>
    <dbReference type="NCBI Taxonomy" id="1160895"/>
    <lineage>
        <taxon>Archaea</taxon>
        <taxon>Thermoproteota</taxon>
        <taxon>Thermoprotei</taxon>
        <taxon>Sulfolobales</taxon>
        <taxon>Sulfolobaceae</taxon>
        <taxon>Acidianus</taxon>
    </lineage>
</organism>
<dbReference type="GO" id="GO:0005737">
    <property type="term" value="C:cytoplasm"/>
    <property type="evidence" value="ECO:0007669"/>
    <property type="project" value="UniProtKB-SubCell"/>
</dbReference>
<evidence type="ECO:0000256" key="8">
    <source>
        <dbReference type="PIRSR" id="PIRSR000388-2"/>
    </source>
</evidence>
<feature type="binding site" evidence="6 9">
    <location>
        <position position="113"/>
    </location>
    <ligand>
        <name>Mg(2+)</name>
        <dbReference type="ChEBI" id="CHEBI:18420"/>
    </ligand>
</feature>
<dbReference type="EMBL" id="JFZT01000019">
    <property type="protein sequence ID" value="EZQ10812.1"/>
    <property type="molecule type" value="Genomic_DNA"/>
</dbReference>
<dbReference type="RefSeq" id="WP_048098914.1">
    <property type="nucleotide sequence ID" value="NZ_JFZT01000019.1"/>
</dbReference>
<dbReference type="EC" id="2.1.2.11" evidence="6"/>
<keyword evidence="6 9" id="KW-0479">Metal-binding</keyword>
<dbReference type="PANTHER" id="PTHR20881:SF0">
    <property type="entry name" value="3-METHYL-2-OXOBUTANOATE HYDROXYMETHYLTRANSFERASE"/>
    <property type="match status" value="1"/>
</dbReference>
<dbReference type="FunFam" id="3.20.20.60:FF:000003">
    <property type="entry name" value="3-methyl-2-oxobutanoate hydroxymethyltransferase"/>
    <property type="match status" value="1"/>
</dbReference>
<comment type="subunit">
    <text evidence="6">Homodecamer; pentamer of dimers.</text>
</comment>
<dbReference type="CDD" id="cd06557">
    <property type="entry name" value="KPHMT-like"/>
    <property type="match status" value="1"/>
</dbReference>
<dbReference type="Pfam" id="PF02548">
    <property type="entry name" value="Pantoate_transf"/>
    <property type="match status" value="1"/>
</dbReference>
<evidence type="ECO:0000256" key="3">
    <source>
        <dbReference type="ARBA" id="ARBA00022679"/>
    </source>
</evidence>
<dbReference type="HAMAP" id="MF_00156">
    <property type="entry name" value="PanB"/>
    <property type="match status" value="1"/>
</dbReference>
<dbReference type="PIRSF" id="PIRSF000388">
    <property type="entry name" value="Pantoate_hydroxy_MeTrfase"/>
    <property type="match status" value="1"/>
</dbReference>
<protein>
    <recommendedName>
        <fullName evidence="6">3-methyl-2-oxobutanoate hydroxymethyltransferase</fullName>
        <ecNumber evidence="6">2.1.2.11</ecNumber>
    </recommendedName>
    <alternativeName>
        <fullName evidence="6">Ketopantoate hydroxymethyltransferase</fullName>
        <shortName evidence="6">KPHMT</shortName>
    </alternativeName>
</protein>
<dbReference type="NCBIfam" id="NF001452">
    <property type="entry name" value="PRK00311.1"/>
    <property type="match status" value="1"/>
</dbReference>
<comment type="cofactor">
    <cofactor evidence="6 9">
        <name>Mg(2+)</name>
        <dbReference type="ChEBI" id="CHEBI:18420"/>
    </cofactor>
    <text evidence="6 9">Binds 1 Mg(2+) ion per subunit.</text>
</comment>
<keyword evidence="5 6" id="KW-0173">Coenzyme A biosynthesis</keyword>
<feature type="binding site" evidence="6 8">
    <location>
        <begin position="43"/>
        <end position="44"/>
    </location>
    <ligand>
        <name>3-methyl-2-oxobutanoate</name>
        <dbReference type="ChEBI" id="CHEBI:11851"/>
    </ligand>
</feature>
<dbReference type="NCBIfam" id="TIGR00222">
    <property type="entry name" value="panB"/>
    <property type="match status" value="1"/>
</dbReference>
<dbReference type="GO" id="GO:0003864">
    <property type="term" value="F:3-methyl-2-oxobutanoate hydroxymethyltransferase activity"/>
    <property type="evidence" value="ECO:0007669"/>
    <property type="project" value="UniProtKB-UniRule"/>
</dbReference>
<feature type="active site" description="Proton acceptor" evidence="6 7">
    <location>
        <position position="176"/>
    </location>
</feature>
<name>A0A031LR02_9CREN</name>
<dbReference type="InterPro" id="IPR040442">
    <property type="entry name" value="Pyrv_kinase-like_dom_sf"/>
</dbReference>
<comment type="similarity">
    <text evidence="2 6">Belongs to the PanB family.</text>
</comment>
<evidence type="ECO:0000256" key="9">
    <source>
        <dbReference type="PIRSR" id="PIRSR000388-3"/>
    </source>
</evidence>
<keyword evidence="3 6" id="KW-0808">Transferase</keyword>
<evidence type="ECO:0000256" key="6">
    <source>
        <dbReference type="HAMAP-Rule" id="MF_00156"/>
    </source>
</evidence>
<comment type="pathway">
    <text evidence="6">Cofactor biosynthesis; coenzyme A biosynthesis.</text>
</comment>
<dbReference type="AlphaFoldDB" id="A0A031LR02"/>
<dbReference type="STRING" id="1160895.CM19_02975"/>
<dbReference type="InterPro" id="IPR015813">
    <property type="entry name" value="Pyrv/PenolPyrv_kinase-like_dom"/>
</dbReference>
<feature type="binding site" evidence="6 8">
    <location>
        <position position="111"/>
    </location>
    <ligand>
        <name>3-methyl-2-oxobutanoate</name>
        <dbReference type="ChEBI" id="CHEBI:11851"/>
    </ligand>
</feature>
<evidence type="ECO:0000256" key="1">
    <source>
        <dbReference type="ARBA" id="ARBA00005033"/>
    </source>
</evidence>
<dbReference type="GO" id="GO:0008168">
    <property type="term" value="F:methyltransferase activity"/>
    <property type="evidence" value="ECO:0007669"/>
    <property type="project" value="UniProtKB-KW"/>
</dbReference>
<dbReference type="SUPFAM" id="SSF51621">
    <property type="entry name" value="Phosphoenolpyruvate/pyruvate domain"/>
    <property type="match status" value="1"/>
</dbReference>
<dbReference type="Proteomes" id="UP000024332">
    <property type="component" value="Unassembled WGS sequence"/>
</dbReference>
<reference evidence="10 11" key="1">
    <citation type="submission" date="2014-03" db="EMBL/GenBank/DDBJ databases">
        <title>Draft genome sequence of the novel thermoacidophilic archaea Acidianus copahuensis ALE1 strain, isolated from Copahue volcanic area in Neuquen Argentina.</title>
        <authorList>
            <person name="Urbieta M.S."/>
            <person name="Rascovan N."/>
            <person name="Castro C."/>
            <person name="Revale S."/>
            <person name="Giaveno M.A."/>
            <person name="Vazquez M.P."/>
            <person name="Donati E.R."/>
        </authorList>
    </citation>
    <scope>NUCLEOTIDE SEQUENCE [LARGE SCALE GENOMIC DNA]</scope>
    <source>
        <strain evidence="10 11">ALE1</strain>
    </source>
</reference>
<comment type="function">
    <text evidence="6">Catalyzes the reversible reaction in which hydroxymethyl group from 5,10-methylenetetrahydrofolate is transferred onto alpha-ketoisovalerate to form ketopantoate.</text>
</comment>
<feature type="binding site" evidence="6 9">
    <location>
        <position position="43"/>
    </location>
    <ligand>
        <name>Mg(2+)</name>
        <dbReference type="ChEBI" id="CHEBI:18420"/>
    </ligand>
</feature>
<evidence type="ECO:0000313" key="11">
    <source>
        <dbReference type="Proteomes" id="UP000024332"/>
    </source>
</evidence>
<evidence type="ECO:0000256" key="7">
    <source>
        <dbReference type="PIRSR" id="PIRSR000388-1"/>
    </source>
</evidence>
<feature type="binding site" evidence="6 9">
    <location>
        <position position="82"/>
    </location>
    <ligand>
        <name>Mg(2+)</name>
        <dbReference type="ChEBI" id="CHEBI:18420"/>
    </ligand>
</feature>
<feature type="binding site" evidence="6 8">
    <location>
        <position position="82"/>
    </location>
    <ligand>
        <name>3-methyl-2-oxobutanoate</name>
        <dbReference type="ChEBI" id="CHEBI:11851"/>
    </ligand>
</feature>
<dbReference type="GO" id="GO:0015940">
    <property type="term" value="P:pantothenate biosynthetic process"/>
    <property type="evidence" value="ECO:0007669"/>
    <property type="project" value="UniProtKB-UniRule"/>
</dbReference>
<evidence type="ECO:0000256" key="4">
    <source>
        <dbReference type="ARBA" id="ARBA00022842"/>
    </source>
</evidence>
<comment type="pathway">
    <text evidence="1">Cofactor biosynthesis; (R)-pantothenate biosynthesis; (R)-pantoate from 3-methyl-2-oxobutanoate: step 1/2.</text>
</comment>
<keyword evidence="6" id="KW-0963">Cytoplasm</keyword>
<evidence type="ECO:0000313" key="10">
    <source>
        <dbReference type="EMBL" id="EZQ10812.1"/>
    </source>
</evidence>
<comment type="subcellular location">
    <subcellularLocation>
        <location evidence="6">Cytoplasm</location>
    </subcellularLocation>
</comment>
<dbReference type="Gene3D" id="3.20.20.60">
    <property type="entry name" value="Phosphoenolpyruvate-binding domains"/>
    <property type="match status" value="1"/>
</dbReference>
<evidence type="ECO:0000256" key="2">
    <source>
        <dbReference type="ARBA" id="ARBA00008676"/>
    </source>
</evidence>
<comment type="catalytic activity">
    <reaction evidence="6">
        <text>(6R)-5,10-methylene-5,6,7,8-tetrahydrofolate + 3-methyl-2-oxobutanoate + H2O = 2-dehydropantoate + (6S)-5,6,7,8-tetrahydrofolate</text>
        <dbReference type="Rhea" id="RHEA:11824"/>
        <dbReference type="ChEBI" id="CHEBI:11561"/>
        <dbReference type="ChEBI" id="CHEBI:11851"/>
        <dbReference type="ChEBI" id="CHEBI:15377"/>
        <dbReference type="ChEBI" id="CHEBI:15636"/>
        <dbReference type="ChEBI" id="CHEBI:57453"/>
        <dbReference type="EC" id="2.1.2.11"/>
    </reaction>
</comment>
<keyword evidence="11" id="KW-1185">Reference proteome</keyword>
<dbReference type="PANTHER" id="PTHR20881">
    <property type="entry name" value="3-METHYL-2-OXOBUTANOATE HYDROXYMETHYLTRANSFERASE"/>
    <property type="match status" value="1"/>
</dbReference>
<dbReference type="UniPathway" id="UPA00241"/>
<accession>A0A031LR02</accession>
<dbReference type="GO" id="GO:0032259">
    <property type="term" value="P:methylation"/>
    <property type="evidence" value="ECO:0007669"/>
    <property type="project" value="UniProtKB-KW"/>
</dbReference>
<dbReference type="OrthoDB" id="8414at2157"/>
<gene>
    <name evidence="6" type="primary">panB</name>
    <name evidence="10" type="ORF">CM19_02975</name>
</gene>
<dbReference type="GO" id="GO:0000287">
    <property type="term" value="F:magnesium ion binding"/>
    <property type="evidence" value="ECO:0007669"/>
    <property type="project" value="TreeGrafter"/>
</dbReference>
<keyword evidence="10" id="KW-0489">Methyltransferase</keyword>
<keyword evidence="4 6" id="KW-0460">Magnesium</keyword>
<dbReference type="InterPro" id="IPR003700">
    <property type="entry name" value="Pantoate_hydroxy_MeTrfase"/>
</dbReference>
<dbReference type="GO" id="GO:0015937">
    <property type="term" value="P:coenzyme A biosynthetic process"/>
    <property type="evidence" value="ECO:0007669"/>
    <property type="project" value="UniProtKB-UniRule"/>
</dbReference>
<evidence type="ECO:0000256" key="5">
    <source>
        <dbReference type="ARBA" id="ARBA00022993"/>
    </source>
</evidence>
<sequence>MSSPIRDFIKKKGKEKIVMLTVYDFSMAKILSRSDLDAVLVGDSLGMNVLGYPTTLQVTMTDMVSHVRAVARAGIKQLIVADMPFMSYEQSVEKAIYNAGKMAREGAHAVKLEGGSEIEEKVSKIVEAGIPVMGHIGLTPQRVLRIGGYRIMKDEDKLVSDAKALEDAGAFSIVIENTLSHIAKKITDTIKIPTICIGSGPHCDGQVLVIHDVLGLGEFIPYFAKPYLNLKEQILSAVKSFTEDVKTGKFPFKENYKE</sequence>
<comment type="caution">
    <text evidence="10">The sequence shown here is derived from an EMBL/GenBank/DDBJ whole genome shotgun (WGS) entry which is preliminary data.</text>
</comment>
<proteinExistence type="inferred from homology"/>